<keyword evidence="3" id="KW-1185">Reference proteome</keyword>
<proteinExistence type="predicted"/>
<feature type="compositionally biased region" description="Pro residues" evidence="1">
    <location>
        <begin position="356"/>
        <end position="368"/>
    </location>
</feature>
<dbReference type="Proteomes" id="UP000799764">
    <property type="component" value="Unassembled WGS sequence"/>
</dbReference>
<reference evidence="2" key="1">
    <citation type="journal article" date="2020" name="Stud. Mycol.">
        <title>101 Dothideomycetes genomes: a test case for predicting lifestyles and emergence of pathogens.</title>
        <authorList>
            <person name="Haridas S."/>
            <person name="Albert R."/>
            <person name="Binder M."/>
            <person name="Bloem J."/>
            <person name="Labutti K."/>
            <person name="Salamov A."/>
            <person name="Andreopoulos B."/>
            <person name="Baker S."/>
            <person name="Barry K."/>
            <person name="Bills G."/>
            <person name="Bluhm B."/>
            <person name="Cannon C."/>
            <person name="Castanera R."/>
            <person name="Culley D."/>
            <person name="Daum C."/>
            <person name="Ezra D."/>
            <person name="Gonzalez J."/>
            <person name="Henrissat B."/>
            <person name="Kuo A."/>
            <person name="Liang C."/>
            <person name="Lipzen A."/>
            <person name="Lutzoni F."/>
            <person name="Magnuson J."/>
            <person name="Mondo S."/>
            <person name="Nolan M."/>
            <person name="Ohm R."/>
            <person name="Pangilinan J."/>
            <person name="Park H.-J."/>
            <person name="Ramirez L."/>
            <person name="Alfaro M."/>
            <person name="Sun H."/>
            <person name="Tritt A."/>
            <person name="Yoshinaga Y."/>
            <person name="Zwiers L.-H."/>
            <person name="Turgeon B."/>
            <person name="Goodwin S."/>
            <person name="Spatafora J."/>
            <person name="Crous P."/>
            <person name="Grigoriev I."/>
        </authorList>
    </citation>
    <scope>NUCLEOTIDE SEQUENCE</scope>
    <source>
        <strain evidence="2">CBS 690.94</strain>
    </source>
</reference>
<feature type="region of interest" description="Disordered" evidence="1">
    <location>
        <begin position="319"/>
        <end position="371"/>
    </location>
</feature>
<dbReference type="AlphaFoldDB" id="A0A9P4PIQ8"/>
<accession>A0A9P4PIQ8</accession>
<feature type="compositionally biased region" description="Low complexity" evidence="1">
    <location>
        <begin position="94"/>
        <end position="108"/>
    </location>
</feature>
<name>A0A9P4PIQ8_9PLEO</name>
<protein>
    <submittedName>
        <fullName evidence="2">Uncharacterized protein</fullName>
    </submittedName>
</protein>
<dbReference type="EMBL" id="MU001500">
    <property type="protein sequence ID" value="KAF2444795.1"/>
    <property type="molecule type" value="Genomic_DNA"/>
</dbReference>
<evidence type="ECO:0000313" key="3">
    <source>
        <dbReference type="Proteomes" id="UP000799764"/>
    </source>
</evidence>
<dbReference type="OrthoDB" id="3800607at2759"/>
<feature type="region of interest" description="Disordered" evidence="1">
    <location>
        <begin position="517"/>
        <end position="548"/>
    </location>
</feature>
<feature type="region of interest" description="Disordered" evidence="1">
    <location>
        <begin position="31"/>
        <end position="108"/>
    </location>
</feature>
<evidence type="ECO:0000313" key="2">
    <source>
        <dbReference type="EMBL" id="KAF2444795.1"/>
    </source>
</evidence>
<gene>
    <name evidence="2" type="ORF">P171DRAFT_443767</name>
</gene>
<sequence>MRHHWAPQLLFEKTVEPSAPGNAFFQPDRTYHDKVSPFPDHHEEFKQREPRFLPSSAFLASPPPAALQIPASEPTRPVMTQNSPTKRSLVESPSRSAQEAVASASRAPAMAEANTADLEKPLFHLKLGSGTLSGPPYTQPPVCLQRQTPGHSHTMASLSSLLPITSPHVASPVLTPPPVHSSLSTTFPYRPVDDLTPNYVSAEPPQGFSKRSWISADIFRSSHPYSYGYGESPLPPLGTTVGPFSHPSVQPRRTMIPASLGPSRFDGVSRSLPWYKAPERSRNVEEFLKMGHGNPCWCSNHPNSVPAGELASEDDWARSKMNPWKNGSTPLPPIRPGDKLQPPIGTGRPKKSAEPVPTPRSSSPPKPGPEIEELTRSVREAFMPGSDHSGSQDSVWTMVYAGDDYPTSSQLAAPPPSRDDYSNIWQPSTPPPTRVTVSEQELASEPVMLSFPSPNSEFSDIAWTDTSSGLAFVSPHEDYFGQYSPVSTELIRYIYTSPTISPTVLSALSPTLWPTLSAPPPTSAHSPQQTQRSASASSSEVGSNAEFI</sequence>
<organism evidence="2 3">
    <name type="scientific">Karstenula rhodostoma CBS 690.94</name>
    <dbReference type="NCBI Taxonomy" id="1392251"/>
    <lineage>
        <taxon>Eukaryota</taxon>
        <taxon>Fungi</taxon>
        <taxon>Dikarya</taxon>
        <taxon>Ascomycota</taxon>
        <taxon>Pezizomycotina</taxon>
        <taxon>Dothideomycetes</taxon>
        <taxon>Pleosporomycetidae</taxon>
        <taxon>Pleosporales</taxon>
        <taxon>Massarineae</taxon>
        <taxon>Didymosphaeriaceae</taxon>
        <taxon>Karstenula</taxon>
    </lineage>
</organism>
<evidence type="ECO:0000256" key="1">
    <source>
        <dbReference type="SAM" id="MobiDB-lite"/>
    </source>
</evidence>
<feature type="compositionally biased region" description="Basic and acidic residues" evidence="1">
    <location>
        <begin position="31"/>
        <end position="51"/>
    </location>
</feature>
<comment type="caution">
    <text evidence="2">The sequence shown here is derived from an EMBL/GenBank/DDBJ whole genome shotgun (WGS) entry which is preliminary data.</text>
</comment>
<feature type="compositionally biased region" description="Polar residues" evidence="1">
    <location>
        <begin position="523"/>
        <end position="532"/>
    </location>
</feature>